<evidence type="ECO:0000313" key="1">
    <source>
        <dbReference type="EMBL" id="POZ24000.1"/>
    </source>
</evidence>
<evidence type="ECO:0000313" key="2">
    <source>
        <dbReference type="Proteomes" id="UP000237025"/>
    </source>
</evidence>
<organism evidence="1 2">
    <name type="scientific">Lelliottia aquatilis</name>
    <dbReference type="NCBI Taxonomy" id="2080838"/>
    <lineage>
        <taxon>Bacteria</taxon>
        <taxon>Pseudomonadati</taxon>
        <taxon>Pseudomonadota</taxon>
        <taxon>Gammaproteobacteria</taxon>
        <taxon>Enterobacterales</taxon>
        <taxon>Enterobacteriaceae</taxon>
        <taxon>Lelliottia</taxon>
    </lineage>
</organism>
<dbReference type="EMBL" id="PQVW01000004">
    <property type="protein sequence ID" value="POZ24000.1"/>
    <property type="molecule type" value="Genomic_DNA"/>
</dbReference>
<accession>A0ABX5A2T8</accession>
<name>A0ABX5A2T8_9ENTR</name>
<gene>
    <name evidence="1" type="ORF">C3712_07190</name>
</gene>
<dbReference type="RefSeq" id="WP_103948026.1">
    <property type="nucleotide sequence ID" value="NZ_PQVR01000020.1"/>
</dbReference>
<protein>
    <submittedName>
        <fullName evidence="1">Uncharacterized protein</fullName>
    </submittedName>
</protein>
<sequence>MKLNDFAKGLTQNGIIVLNVSNGEITDYLVSEAAERTIISREDTRLSASILDRNTYILSEDTINILRVLKD</sequence>
<reference evidence="1 2" key="1">
    <citation type="submission" date="2018-02" db="EMBL/GenBank/DDBJ databases">
        <title>Lelliotia aquatilis sp. nov., isolated from drinking water.</title>
        <authorList>
            <person name="Kaempfer P."/>
            <person name="Glaeser S."/>
            <person name="Exner M."/>
            <person name="Doijad S."/>
            <person name="Chakraborty T."/>
        </authorList>
    </citation>
    <scope>NUCLEOTIDE SEQUENCE [LARGE SCALE GENOMIC DNA]</scope>
    <source>
        <strain evidence="1 2">6331-17</strain>
    </source>
</reference>
<keyword evidence="2" id="KW-1185">Reference proteome</keyword>
<comment type="caution">
    <text evidence="1">The sequence shown here is derived from an EMBL/GenBank/DDBJ whole genome shotgun (WGS) entry which is preliminary data.</text>
</comment>
<proteinExistence type="predicted"/>
<dbReference type="Proteomes" id="UP000237025">
    <property type="component" value="Unassembled WGS sequence"/>
</dbReference>